<dbReference type="Pfam" id="PF16589">
    <property type="entry name" value="BRCT_2"/>
    <property type="match status" value="1"/>
</dbReference>
<dbReference type="OrthoDB" id="342264at2759"/>
<evidence type="ECO:0000256" key="10">
    <source>
        <dbReference type="ARBA" id="ARBA00022990"/>
    </source>
</evidence>
<dbReference type="CDD" id="cd18441">
    <property type="entry name" value="BRCT_MDC1_rpt2"/>
    <property type="match status" value="1"/>
</dbReference>
<keyword evidence="4" id="KW-0158">Chromosome</keyword>
<dbReference type="InterPro" id="IPR001357">
    <property type="entry name" value="BRCT_dom"/>
</dbReference>
<evidence type="ECO:0000256" key="11">
    <source>
        <dbReference type="ARBA" id="ARBA00023204"/>
    </source>
</evidence>
<dbReference type="Pfam" id="PF16770">
    <property type="entry name" value="RTT107_BRCT_5"/>
    <property type="match status" value="1"/>
</dbReference>
<feature type="compositionally biased region" description="Basic residues" evidence="14">
    <location>
        <begin position="919"/>
        <end position="928"/>
    </location>
</feature>
<evidence type="ECO:0000256" key="4">
    <source>
        <dbReference type="ARBA" id="ARBA00022454"/>
    </source>
</evidence>
<feature type="compositionally biased region" description="Basic and acidic residues" evidence="14">
    <location>
        <begin position="865"/>
        <end position="890"/>
    </location>
</feature>
<dbReference type="PROSITE" id="PS50006">
    <property type="entry name" value="FHA_DOMAIN"/>
    <property type="match status" value="1"/>
</dbReference>
<dbReference type="Gene3D" id="3.40.50.10190">
    <property type="entry name" value="BRCT domain"/>
    <property type="match status" value="2"/>
</dbReference>
<feature type="compositionally biased region" description="Acidic residues" evidence="14">
    <location>
        <begin position="795"/>
        <end position="810"/>
    </location>
</feature>
<keyword evidence="7" id="KW-0677">Repeat</keyword>
<gene>
    <name evidence="17" type="ORF">KP79_PYT08827</name>
</gene>
<feature type="compositionally biased region" description="Acidic residues" evidence="14">
    <location>
        <begin position="849"/>
        <end position="864"/>
    </location>
</feature>
<protein>
    <recommendedName>
        <fullName evidence="3">Mediator of DNA damage checkpoint protein 1</fullName>
    </recommendedName>
</protein>
<feature type="compositionally biased region" description="Acidic residues" evidence="14">
    <location>
        <begin position="13"/>
        <end position="25"/>
    </location>
</feature>
<dbReference type="EMBL" id="NEDP02005572">
    <property type="protein sequence ID" value="OWF38145.1"/>
    <property type="molecule type" value="Genomic_DNA"/>
</dbReference>
<feature type="region of interest" description="Disordered" evidence="14">
    <location>
        <begin position="185"/>
        <end position="286"/>
    </location>
</feature>
<feature type="domain" description="FHA" evidence="15">
    <location>
        <begin position="54"/>
        <end position="104"/>
    </location>
</feature>
<feature type="compositionally biased region" description="Basic residues" evidence="14">
    <location>
        <begin position="833"/>
        <end position="845"/>
    </location>
</feature>
<dbReference type="InterPro" id="IPR036420">
    <property type="entry name" value="BRCT_dom_sf"/>
</dbReference>
<feature type="compositionally biased region" description="Basic residues" evidence="14">
    <location>
        <begin position="1699"/>
        <end position="1710"/>
    </location>
</feature>
<feature type="region of interest" description="Disordered" evidence="14">
    <location>
        <begin position="1"/>
        <end position="28"/>
    </location>
</feature>
<feature type="region of interest" description="Disordered" evidence="14">
    <location>
        <begin position="136"/>
        <end position="158"/>
    </location>
</feature>
<dbReference type="Gene3D" id="2.60.200.20">
    <property type="match status" value="1"/>
</dbReference>
<feature type="compositionally biased region" description="Acidic residues" evidence="14">
    <location>
        <begin position="751"/>
        <end position="767"/>
    </location>
</feature>
<evidence type="ECO:0000259" key="15">
    <source>
        <dbReference type="PROSITE" id="PS50006"/>
    </source>
</evidence>
<feature type="compositionally biased region" description="Basic and acidic residues" evidence="14">
    <location>
        <begin position="1304"/>
        <end position="1316"/>
    </location>
</feature>
<name>A0A210PNR2_MIZYE</name>
<evidence type="ECO:0000313" key="18">
    <source>
        <dbReference type="Proteomes" id="UP000242188"/>
    </source>
</evidence>
<feature type="compositionally biased region" description="Basic and acidic residues" evidence="14">
    <location>
        <begin position="1390"/>
        <end position="1408"/>
    </location>
</feature>
<proteinExistence type="predicted"/>
<dbReference type="InterPro" id="IPR008984">
    <property type="entry name" value="SMAD_FHA_dom_sf"/>
</dbReference>
<dbReference type="GO" id="GO:0005634">
    <property type="term" value="C:nucleus"/>
    <property type="evidence" value="ECO:0007669"/>
    <property type="project" value="UniProtKB-SubCell"/>
</dbReference>
<feature type="compositionally biased region" description="Basic and acidic residues" evidence="14">
    <location>
        <begin position="1604"/>
        <end position="1632"/>
    </location>
</feature>
<evidence type="ECO:0000256" key="13">
    <source>
        <dbReference type="ARBA" id="ARBA00023306"/>
    </source>
</evidence>
<sequence length="1969" mass="215055">MDLEQTQALDFGGDFDDEDETDDEEAVKRPVAHLKVKSQKEFEEKVFEINEGDNVVGRHEITCSIWIPLKALSREHACIEVKGDSHFIYDKGSRNKTRRGKAVLKPDVRYELTNNTSVTFGDVEAVYYIGEEINDKGSETGSESFQTAPMEDEGMNGKEGAAGVTLLVTEEEEEDSDASVDLLQPTQAYHGGRTLNLAPDSDEEEGPQHTPNVTVQDTPLPPKRTGAVGATAMSTLVLPESDTDDEEEDRRKARALQSLQTQVVTDTQQDDDEEEEEEGEENNNVNPAMFGATQAYVMESEADDDATDDENTRNVSPAIFAAETQAFGEESDDKKDDDQPIMTFVADSDEDSDVENGEAVMDDDTEGEDDNVDVSHIFAASTLACDMVDEEEEQASVDLADNDDNVATQMVEEDATEVVEATKKIAEDEEEGTQVIEEEGDSENITTQCLEEATVAITEVNPIAVTTGDATVAVQEGETMAITDTETFSVKNDATVAVTEDATMAVTEDATMAVTDDPTMAVTEDPTMFVTEDATMAVTEDATMAVTDDPTMAVTEDPTVAVTDDPTMAVTEDPTVAVTEDATMAVTEDDTMAVTEDATMAVTEDATMTVTEDVTMAVTEDATMAVEAREDVTEATMAVNEEAATQVVDNVADFENDATQVIEDESEHEKHNHKKKSGRGRQGRKSKTNDGIEEDATQVLDDATAGDYGATLVAEDINNPQETPKENISRRGRRGKAGKVPEGDTNKTESDTTEDEATQVIDDDVSIESEVQEKVSNKPKTGVGKGRKSKAREVFEEEATQVVEDPDLGEDQATQVIEDVSADTPKESTGTVKGRRGRPGKRGKKKEITEDEATQVLEDESTEVPEEHKPSSRLGRSKEGETTKGKKTAEETDVSGGEEATQVYGLEVDEEELAQPRGRSGRVKKSSPRRGTDRVQKDLVNLPALKPSREETDPAACMDVEPATQMYGEDSDEEDTPPLSEEVVQDSENVLGKSPIIPLPPNSPHKSALASPRKRSKSPSPKRVKFAIESQSSESTVGEEEEKAGPSTGHTATRSKLTQAGVKVKTTVTRGRRSLPATAVKEKKEIASRLSKGRRSLPASDLDNVSSKKKGKKEKMEKEDIKEDEYKEPEVVVEPTTAGKRGGRRSVGVKVNEEPNVKGKGRNSATVEKEEMNVTENKGTERGKHSTKFESEKDAEEKENEAGQSTVDSTESKVEASVEEVRGRGRGRRSIQAGGSGDCSTIEKNKEKTTKLVRIVGKRKQAVAEEPASNESTPDVLVQAEDSPSVKEEEVKGRTSSRGRKSKQAAEESKSTEKAQENQPISEVVEKGKKTSRGRRSTQLAEEETKEEEVVEEKNVPAGGRGKKSKLKPLEEEDTPKSAEEEGEEFISNSKHECKNDKEVKDTSEDKLGGPVASTSRGRRSKQVSNISDSVEPIEEKTGRTAGSRSKKREASHEEMSPTEVVSEQENRRRTGRGSIQGRKSKQVVEEKEDETVKETAEVTEPPKPRRGTRGKKATEPFQEVSAENEDVSAADLANMSGISKRKPRGRVKKIEEVMSVDSKIEKRTSRGKGNQTVNVSMDSEKTEEESQSEVSASRQTKAKGANKTKEENVSKGRSKTQEDSVAKGKTSKEENTQEESELEQSKIRTKGRGKASNSKEDVDVTKGNEESDSGDVRKDRGRKANTSVSVSDQEGADPGTSRKGKTATRGKRGHSQEQDVVETPAKKIRDETDLGTPVQSKKDVLAVDSPTLRRKSMDPKPRVMFTGMVNEQGQKTVKDLGGEMVTSVQTCTHLVTDKVRRTVKLLCCLSRGIPIVLPTWLSSSKQTGTFIQDVTPYLVKDTATEKQYKFSLQRSIERASQASVLLDYNIHVTKSVRPDPTQMKDIVECAGAVYLESMPCKFAEKTVVVSCEEDQKLCQVAMKADIPVVNAEFVLTGILQQDANPSNYQIFNNSKKRPADSSAEGPSKRRRR</sequence>
<dbReference type="SUPFAM" id="SSF49879">
    <property type="entry name" value="SMAD/FHA domain"/>
    <property type="match status" value="1"/>
</dbReference>
<keyword evidence="10" id="KW-0007">Acetylation</keyword>
<keyword evidence="6" id="KW-0597">Phosphoprotein</keyword>
<feature type="compositionally biased region" description="Acidic residues" evidence="14">
    <location>
        <begin position="268"/>
        <end position="281"/>
    </location>
</feature>
<feature type="compositionally biased region" description="Basic and acidic residues" evidence="14">
    <location>
        <begin position="1483"/>
        <end position="1504"/>
    </location>
</feature>
<evidence type="ECO:0000256" key="8">
    <source>
        <dbReference type="ARBA" id="ARBA00022763"/>
    </source>
</evidence>
<comment type="subcellular location">
    <subcellularLocation>
        <location evidence="2">Chromosome</location>
    </subcellularLocation>
    <subcellularLocation>
        <location evidence="1">Nucleus</location>
    </subcellularLocation>
</comment>
<evidence type="ECO:0000256" key="5">
    <source>
        <dbReference type="ARBA" id="ARBA00022499"/>
    </source>
</evidence>
<dbReference type="GO" id="GO:0006281">
    <property type="term" value="P:DNA repair"/>
    <property type="evidence" value="ECO:0007669"/>
    <property type="project" value="UniProtKB-KW"/>
</dbReference>
<dbReference type="PANTHER" id="PTHR23196:SF34">
    <property type="entry name" value="MEDIATOR OF DNA DAMAGE CHECKPOINT PROTEIN 1"/>
    <property type="match status" value="1"/>
</dbReference>
<feature type="compositionally biased region" description="Basic and acidic residues" evidence="14">
    <location>
        <begin position="1167"/>
        <end position="1196"/>
    </location>
</feature>
<dbReference type="SMART" id="SM00292">
    <property type="entry name" value="BRCT"/>
    <property type="match status" value="2"/>
</dbReference>
<dbReference type="Pfam" id="PF00498">
    <property type="entry name" value="FHA"/>
    <property type="match status" value="1"/>
</dbReference>
<dbReference type="InterPro" id="IPR051579">
    <property type="entry name" value="DDR_Transcriptional_Reg"/>
</dbReference>
<feature type="compositionally biased region" description="Basic and acidic residues" evidence="14">
    <location>
        <begin position="1241"/>
        <end position="1250"/>
    </location>
</feature>
<feature type="compositionally biased region" description="Polar residues" evidence="14">
    <location>
        <begin position="1048"/>
        <end position="1058"/>
    </location>
</feature>
<dbReference type="Proteomes" id="UP000242188">
    <property type="component" value="Unassembled WGS sequence"/>
</dbReference>
<keyword evidence="12" id="KW-0539">Nucleus</keyword>
<keyword evidence="11" id="KW-0234">DNA repair</keyword>
<organism evidence="17 18">
    <name type="scientific">Mizuhopecten yessoensis</name>
    <name type="common">Japanese scallop</name>
    <name type="synonym">Patinopecten yessoensis</name>
    <dbReference type="NCBI Taxonomy" id="6573"/>
    <lineage>
        <taxon>Eukaryota</taxon>
        <taxon>Metazoa</taxon>
        <taxon>Spiralia</taxon>
        <taxon>Lophotrochozoa</taxon>
        <taxon>Mollusca</taxon>
        <taxon>Bivalvia</taxon>
        <taxon>Autobranchia</taxon>
        <taxon>Pteriomorphia</taxon>
        <taxon>Pectinida</taxon>
        <taxon>Pectinoidea</taxon>
        <taxon>Pectinidae</taxon>
        <taxon>Mizuhopecten</taxon>
    </lineage>
</organism>
<dbReference type="PANTHER" id="PTHR23196">
    <property type="entry name" value="PAX TRANSCRIPTION ACTIVATION DOMAIN INTERACTING PROTEIN"/>
    <property type="match status" value="1"/>
</dbReference>
<evidence type="ECO:0000256" key="7">
    <source>
        <dbReference type="ARBA" id="ARBA00022737"/>
    </source>
</evidence>
<keyword evidence="13" id="KW-0131">Cell cycle</keyword>
<feature type="region of interest" description="Disordered" evidence="14">
    <location>
        <begin position="661"/>
        <end position="1734"/>
    </location>
</feature>
<evidence type="ECO:0000256" key="1">
    <source>
        <dbReference type="ARBA" id="ARBA00004123"/>
    </source>
</evidence>
<feature type="region of interest" description="Disordered" evidence="14">
    <location>
        <begin position="1946"/>
        <end position="1969"/>
    </location>
</feature>
<evidence type="ECO:0000256" key="9">
    <source>
        <dbReference type="ARBA" id="ARBA00022843"/>
    </source>
</evidence>
<feature type="compositionally biased region" description="Basic residues" evidence="14">
    <location>
        <begin position="1012"/>
        <end position="1025"/>
    </location>
</feature>
<feature type="domain" description="BRCT" evidence="16">
    <location>
        <begin position="1757"/>
        <end position="1818"/>
    </location>
</feature>
<evidence type="ECO:0000256" key="12">
    <source>
        <dbReference type="ARBA" id="ARBA00023242"/>
    </source>
</evidence>
<feature type="compositionally biased region" description="Basic residues" evidence="14">
    <location>
        <begin position="671"/>
        <end position="686"/>
    </location>
</feature>
<dbReference type="GO" id="GO:0005694">
    <property type="term" value="C:chromosome"/>
    <property type="evidence" value="ECO:0007669"/>
    <property type="project" value="UniProtKB-SubCell"/>
</dbReference>
<feature type="compositionally biased region" description="Basic and acidic residues" evidence="14">
    <location>
        <begin position="739"/>
        <end position="750"/>
    </location>
</feature>
<dbReference type="SUPFAM" id="SSF52113">
    <property type="entry name" value="BRCT domain"/>
    <property type="match status" value="2"/>
</dbReference>
<evidence type="ECO:0000256" key="14">
    <source>
        <dbReference type="SAM" id="MobiDB-lite"/>
    </source>
</evidence>
<dbReference type="SUPFAM" id="SSF69349">
    <property type="entry name" value="Phage fibre proteins"/>
    <property type="match status" value="1"/>
</dbReference>
<dbReference type="CDD" id="cd17744">
    <property type="entry name" value="BRCT_MDC1_rpt1"/>
    <property type="match status" value="1"/>
</dbReference>
<reference evidence="17 18" key="1">
    <citation type="journal article" date="2017" name="Nat. Ecol. Evol.">
        <title>Scallop genome provides insights into evolution of bilaterian karyotype and development.</title>
        <authorList>
            <person name="Wang S."/>
            <person name="Zhang J."/>
            <person name="Jiao W."/>
            <person name="Li J."/>
            <person name="Xun X."/>
            <person name="Sun Y."/>
            <person name="Guo X."/>
            <person name="Huan P."/>
            <person name="Dong B."/>
            <person name="Zhang L."/>
            <person name="Hu X."/>
            <person name="Sun X."/>
            <person name="Wang J."/>
            <person name="Zhao C."/>
            <person name="Wang Y."/>
            <person name="Wang D."/>
            <person name="Huang X."/>
            <person name="Wang R."/>
            <person name="Lv J."/>
            <person name="Li Y."/>
            <person name="Zhang Z."/>
            <person name="Liu B."/>
            <person name="Lu W."/>
            <person name="Hui Y."/>
            <person name="Liang J."/>
            <person name="Zhou Z."/>
            <person name="Hou R."/>
            <person name="Li X."/>
            <person name="Liu Y."/>
            <person name="Li H."/>
            <person name="Ning X."/>
            <person name="Lin Y."/>
            <person name="Zhao L."/>
            <person name="Xing Q."/>
            <person name="Dou J."/>
            <person name="Li Y."/>
            <person name="Mao J."/>
            <person name="Guo H."/>
            <person name="Dou H."/>
            <person name="Li T."/>
            <person name="Mu C."/>
            <person name="Jiang W."/>
            <person name="Fu Q."/>
            <person name="Fu X."/>
            <person name="Miao Y."/>
            <person name="Liu J."/>
            <person name="Yu Q."/>
            <person name="Li R."/>
            <person name="Liao H."/>
            <person name="Li X."/>
            <person name="Kong Y."/>
            <person name="Jiang Z."/>
            <person name="Chourrout D."/>
            <person name="Li R."/>
            <person name="Bao Z."/>
        </authorList>
    </citation>
    <scope>NUCLEOTIDE SEQUENCE [LARGE SCALE GENOMIC DNA]</scope>
    <source>
        <strain evidence="17 18">PY_sf001</strain>
    </source>
</reference>
<keyword evidence="18" id="KW-1185">Reference proteome</keyword>
<evidence type="ECO:0000256" key="3">
    <source>
        <dbReference type="ARBA" id="ARBA00015014"/>
    </source>
</evidence>
<keyword evidence="5" id="KW-1017">Isopeptide bond</keyword>
<evidence type="ECO:0000259" key="16">
    <source>
        <dbReference type="PROSITE" id="PS50172"/>
    </source>
</evidence>
<dbReference type="CDD" id="cd22665">
    <property type="entry name" value="FHA_MDC1"/>
    <property type="match status" value="1"/>
</dbReference>
<keyword evidence="9" id="KW-0832">Ubl conjugation</keyword>
<feature type="compositionally biased region" description="Basic and acidic residues" evidence="14">
    <location>
        <begin position="1654"/>
        <end position="1675"/>
    </location>
</feature>
<feature type="compositionally biased region" description="Basic and acidic residues" evidence="14">
    <location>
        <begin position="1549"/>
        <end position="1565"/>
    </location>
</feature>
<accession>A0A210PNR2</accession>
<evidence type="ECO:0000313" key="17">
    <source>
        <dbReference type="EMBL" id="OWF38145.1"/>
    </source>
</evidence>
<feature type="compositionally biased region" description="Basic and acidic residues" evidence="14">
    <location>
        <begin position="1210"/>
        <end position="1223"/>
    </location>
</feature>
<dbReference type="InterPro" id="IPR000253">
    <property type="entry name" value="FHA_dom"/>
</dbReference>
<feature type="compositionally biased region" description="Basic and acidic residues" evidence="14">
    <location>
        <begin position="1114"/>
        <end position="1130"/>
    </location>
</feature>
<dbReference type="STRING" id="6573.A0A210PNR2"/>
<feature type="compositionally biased region" description="Polar residues" evidence="14">
    <location>
        <begin position="1568"/>
        <end position="1578"/>
    </location>
</feature>
<feature type="compositionally biased region" description="Acidic residues" evidence="14">
    <location>
        <begin position="1341"/>
        <end position="1351"/>
    </location>
</feature>
<feature type="compositionally biased region" description="Basic and acidic residues" evidence="14">
    <location>
        <begin position="1284"/>
        <end position="1293"/>
    </location>
</feature>
<dbReference type="PROSITE" id="PS50172">
    <property type="entry name" value="BRCT"/>
    <property type="match status" value="1"/>
</dbReference>
<keyword evidence="8" id="KW-0227">DNA damage</keyword>
<dbReference type="SMART" id="SM00240">
    <property type="entry name" value="FHA"/>
    <property type="match status" value="1"/>
</dbReference>
<evidence type="ECO:0000256" key="6">
    <source>
        <dbReference type="ARBA" id="ARBA00022553"/>
    </source>
</evidence>
<evidence type="ECO:0000256" key="2">
    <source>
        <dbReference type="ARBA" id="ARBA00004286"/>
    </source>
</evidence>
<comment type="caution">
    <text evidence="17">The sequence shown here is derived from an EMBL/GenBank/DDBJ whole genome shotgun (WGS) entry which is preliminary data.</text>
</comment>